<dbReference type="Proteomes" id="UP000039021">
    <property type="component" value="Unassembled WGS sequence"/>
</dbReference>
<name>A0A916LI73_MYCTX</name>
<dbReference type="GO" id="GO:0003941">
    <property type="term" value="F:L-serine ammonia-lyase activity"/>
    <property type="evidence" value="ECO:0007669"/>
    <property type="project" value="UniProtKB-EC"/>
</dbReference>
<evidence type="ECO:0000256" key="3">
    <source>
        <dbReference type="ARBA" id="ARBA00008636"/>
    </source>
</evidence>
<evidence type="ECO:0000256" key="10">
    <source>
        <dbReference type="ARBA" id="ARBA00023239"/>
    </source>
</evidence>
<keyword evidence="10 14" id="KW-0456">Lyase</keyword>
<dbReference type="InterPro" id="IPR005130">
    <property type="entry name" value="Ser_deHydtase-like_asu"/>
</dbReference>
<evidence type="ECO:0000256" key="9">
    <source>
        <dbReference type="ARBA" id="ARBA00023014"/>
    </source>
</evidence>
<keyword evidence="8" id="KW-0408">Iron</keyword>
<evidence type="ECO:0000256" key="4">
    <source>
        <dbReference type="ARBA" id="ARBA00012093"/>
    </source>
</evidence>
<dbReference type="AlphaFoldDB" id="A0A916LI73"/>
<dbReference type="GO" id="GO:0051539">
    <property type="term" value="F:4 iron, 4 sulfur cluster binding"/>
    <property type="evidence" value="ECO:0007669"/>
    <property type="project" value="UniProtKB-KW"/>
</dbReference>
<evidence type="ECO:0000256" key="12">
    <source>
        <dbReference type="ARBA" id="ARBA00049406"/>
    </source>
</evidence>
<accession>A0A916LI73</accession>
<keyword evidence="9" id="KW-0411">Iron-sulfur</keyword>
<evidence type="ECO:0000256" key="5">
    <source>
        <dbReference type="ARBA" id="ARBA00022432"/>
    </source>
</evidence>
<organism evidence="14 15">
    <name type="scientific">Mycobacterium tuberculosis</name>
    <dbReference type="NCBI Taxonomy" id="1773"/>
    <lineage>
        <taxon>Bacteria</taxon>
        <taxon>Bacillati</taxon>
        <taxon>Actinomycetota</taxon>
        <taxon>Actinomycetes</taxon>
        <taxon>Mycobacteriales</taxon>
        <taxon>Mycobacteriaceae</taxon>
        <taxon>Mycobacterium</taxon>
        <taxon>Mycobacterium tuberculosis complex</taxon>
    </lineage>
</organism>
<evidence type="ECO:0000313" key="15">
    <source>
        <dbReference type="Proteomes" id="UP000039021"/>
    </source>
</evidence>
<comment type="similarity">
    <text evidence="3">Belongs to the iron-sulfur dependent L-serine dehydratase family.</text>
</comment>
<proteinExistence type="inferred from homology"/>
<evidence type="ECO:0000256" key="11">
    <source>
        <dbReference type="ARBA" id="ARBA00041766"/>
    </source>
</evidence>
<dbReference type="PANTHER" id="PTHR30182">
    <property type="entry name" value="L-SERINE DEHYDRATASE"/>
    <property type="match status" value="1"/>
</dbReference>
<dbReference type="EMBL" id="CSBK01003995">
    <property type="protein sequence ID" value="CPB45438.1"/>
    <property type="molecule type" value="Genomic_DNA"/>
</dbReference>
<dbReference type="Pfam" id="PF03313">
    <property type="entry name" value="SDH_alpha"/>
    <property type="match status" value="1"/>
</dbReference>
<comment type="catalytic activity">
    <reaction evidence="12">
        <text>L-serine = pyruvate + NH4(+)</text>
        <dbReference type="Rhea" id="RHEA:19169"/>
        <dbReference type="ChEBI" id="CHEBI:15361"/>
        <dbReference type="ChEBI" id="CHEBI:28938"/>
        <dbReference type="ChEBI" id="CHEBI:33384"/>
        <dbReference type="EC" id="4.3.1.17"/>
    </reaction>
</comment>
<reference evidence="15" key="1">
    <citation type="submission" date="2015-03" db="EMBL/GenBank/DDBJ databases">
        <authorList>
            <consortium name="Pathogen Informatics"/>
        </authorList>
    </citation>
    <scope>NUCLEOTIDE SEQUENCE [LARGE SCALE GENOMIC DNA]</scope>
    <source>
        <strain evidence="15">N09902308</strain>
    </source>
</reference>
<evidence type="ECO:0000313" key="14">
    <source>
        <dbReference type="EMBL" id="CPB45438.1"/>
    </source>
</evidence>
<comment type="cofactor">
    <cofactor evidence="1">
        <name>[4Fe-4S] cluster</name>
        <dbReference type="ChEBI" id="CHEBI:49883"/>
    </cofactor>
</comment>
<evidence type="ECO:0000256" key="8">
    <source>
        <dbReference type="ARBA" id="ARBA00023004"/>
    </source>
</evidence>
<dbReference type="EC" id="4.3.1.17" evidence="4"/>
<keyword evidence="5" id="KW-0312">Gluconeogenesis</keyword>
<dbReference type="GO" id="GO:0046872">
    <property type="term" value="F:metal ion binding"/>
    <property type="evidence" value="ECO:0007669"/>
    <property type="project" value="UniProtKB-KW"/>
</dbReference>
<evidence type="ECO:0000256" key="6">
    <source>
        <dbReference type="ARBA" id="ARBA00022485"/>
    </source>
</evidence>
<keyword evidence="6" id="KW-0004">4Fe-4S</keyword>
<evidence type="ECO:0000256" key="7">
    <source>
        <dbReference type="ARBA" id="ARBA00022723"/>
    </source>
</evidence>
<gene>
    <name evidence="14" type="primary">sdaA</name>
    <name evidence="14" type="ORF">ERS007739_05255</name>
</gene>
<dbReference type="InterPro" id="IPR051318">
    <property type="entry name" value="Fe-S_L-Ser"/>
</dbReference>
<comment type="pathway">
    <text evidence="2">Carbohydrate biosynthesis; gluconeogenesis.</text>
</comment>
<evidence type="ECO:0000256" key="2">
    <source>
        <dbReference type="ARBA" id="ARBA00004742"/>
    </source>
</evidence>
<feature type="domain" description="Serine dehydratase-like alpha subunit" evidence="13">
    <location>
        <begin position="2"/>
        <end position="61"/>
    </location>
</feature>
<comment type="caution">
    <text evidence="14">The sequence shown here is derived from an EMBL/GenBank/DDBJ whole genome shotgun (WGS) entry which is preliminary data.</text>
</comment>
<sequence length="71" mass="7554">MQIPCIERNAISAGKAINAARMALRGDGIHRVTLDQVIDTMRATGADMHTKYKETSAGGLAINVAVNIVEC</sequence>
<dbReference type="PANTHER" id="PTHR30182:SF1">
    <property type="entry name" value="L-SERINE DEHYDRATASE 1"/>
    <property type="match status" value="1"/>
</dbReference>
<keyword evidence="7" id="KW-0479">Metal-binding</keyword>
<dbReference type="GO" id="GO:0006094">
    <property type="term" value="P:gluconeogenesis"/>
    <property type="evidence" value="ECO:0007669"/>
    <property type="project" value="UniProtKB-KW"/>
</dbReference>
<evidence type="ECO:0000256" key="1">
    <source>
        <dbReference type="ARBA" id="ARBA00001966"/>
    </source>
</evidence>
<evidence type="ECO:0000259" key="13">
    <source>
        <dbReference type="Pfam" id="PF03313"/>
    </source>
</evidence>
<protein>
    <recommendedName>
        <fullName evidence="4">L-serine ammonia-lyase</fullName>
        <ecNumber evidence="4">4.3.1.17</ecNumber>
    </recommendedName>
    <alternativeName>
        <fullName evidence="11">L-serine deaminase</fullName>
    </alternativeName>
</protein>